<accession>A0ABV8I0D7</accession>
<evidence type="ECO:0008006" key="4">
    <source>
        <dbReference type="Google" id="ProtNLM"/>
    </source>
</evidence>
<dbReference type="Proteomes" id="UP001595850">
    <property type="component" value="Unassembled WGS sequence"/>
</dbReference>
<evidence type="ECO:0000313" key="3">
    <source>
        <dbReference type="Proteomes" id="UP001595850"/>
    </source>
</evidence>
<dbReference type="EMBL" id="JBHSBM010000001">
    <property type="protein sequence ID" value="MFC4056671.1"/>
    <property type="molecule type" value="Genomic_DNA"/>
</dbReference>
<reference evidence="3" key="1">
    <citation type="journal article" date="2019" name="Int. J. Syst. Evol. Microbiol.">
        <title>The Global Catalogue of Microorganisms (GCM) 10K type strain sequencing project: providing services to taxonomists for standard genome sequencing and annotation.</title>
        <authorList>
            <consortium name="The Broad Institute Genomics Platform"/>
            <consortium name="The Broad Institute Genome Sequencing Center for Infectious Disease"/>
            <person name="Wu L."/>
            <person name="Ma J."/>
        </authorList>
    </citation>
    <scope>NUCLEOTIDE SEQUENCE [LARGE SCALE GENOMIC DNA]</scope>
    <source>
        <strain evidence="3">TBRC 4489</strain>
    </source>
</reference>
<dbReference type="RefSeq" id="WP_377284630.1">
    <property type="nucleotide sequence ID" value="NZ_JBHSBM010000001.1"/>
</dbReference>
<keyword evidence="3" id="KW-1185">Reference proteome</keyword>
<evidence type="ECO:0000313" key="2">
    <source>
        <dbReference type="EMBL" id="MFC4056671.1"/>
    </source>
</evidence>
<proteinExistence type="predicted"/>
<feature type="region of interest" description="Disordered" evidence="1">
    <location>
        <begin position="1"/>
        <end position="54"/>
    </location>
</feature>
<protein>
    <recommendedName>
        <fullName evidence="4">DUF4367 domain-containing protein</fullName>
    </recommendedName>
</protein>
<organism evidence="2 3">
    <name type="scientific">Planomonospora corallina</name>
    <dbReference type="NCBI Taxonomy" id="1806052"/>
    <lineage>
        <taxon>Bacteria</taxon>
        <taxon>Bacillati</taxon>
        <taxon>Actinomycetota</taxon>
        <taxon>Actinomycetes</taxon>
        <taxon>Streptosporangiales</taxon>
        <taxon>Streptosporangiaceae</taxon>
        <taxon>Planomonospora</taxon>
    </lineage>
</organism>
<feature type="region of interest" description="Disordered" evidence="1">
    <location>
        <begin position="81"/>
        <end position="101"/>
    </location>
</feature>
<sequence length="256" mass="26907">MHSPAPGPRDQASAPARPTALAGTAAPHRRTRRPPAVSPAVRQASPACPERRVSPVRAARRTAAAVAAVLAAGVLAACGADSPAASGGSPEPRSSAGAHRLVLPPPQKAGALRLDGMWPFHDREELLERRPHVGDIPVRDAVQVRYEEIEKAEGRSWTRAVVFTGYEATVEADRRQRVVDDVIDGFLRSDAPDHDFDVPAESFGGGARCVGLVLAGSETGLCAWADDGTVGVVSGANFTAAELKEMLPDLRAAVER</sequence>
<gene>
    <name evidence="2" type="ORF">ACFOWE_00040</name>
</gene>
<comment type="caution">
    <text evidence="2">The sequence shown here is derived from an EMBL/GenBank/DDBJ whole genome shotgun (WGS) entry which is preliminary data.</text>
</comment>
<evidence type="ECO:0000256" key="1">
    <source>
        <dbReference type="SAM" id="MobiDB-lite"/>
    </source>
</evidence>
<name>A0ABV8I0D7_9ACTN</name>